<reference evidence="2" key="2">
    <citation type="submission" date="2021-08" db="EMBL/GenBank/DDBJ databases">
        <authorList>
            <person name="Tani A."/>
            <person name="Ola A."/>
            <person name="Ogura Y."/>
            <person name="Katsura K."/>
            <person name="Hayashi T."/>
        </authorList>
    </citation>
    <scope>NUCLEOTIDE SEQUENCE</scope>
    <source>
        <strain evidence="2">DSM 16372</strain>
    </source>
</reference>
<dbReference type="Proteomes" id="UP001055247">
    <property type="component" value="Unassembled WGS sequence"/>
</dbReference>
<dbReference type="EMBL" id="BPQO01000022">
    <property type="protein sequence ID" value="GJD90878.1"/>
    <property type="molecule type" value="Genomic_DNA"/>
</dbReference>
<name>A0AAV4ZRI7_9HYPH</name>
<dbReference type="AlphaFoldDB" id="A0AAV4ZRI7"/>
<gene>
    <name evidence="2" type="ORF">BHAOGJBA_4422</name>
</gene>
<evidence type="ECO:0000313" key="2">
    <source>
        <dbReference type="EMBL" id="GJD90878.1"/>
    </source>
</evidence>
<feature type="transmembrane region" description="Helical" evidence="1">
    <location>
        <begin position="47"/>
        <end position="68"/>
    </location>
</feature>
<feature type="transmembrane region" description="Helical" evidence="1">
    <location>
        <begin position="107"/>
        <end position="129"/>
    </location>
</feature>
<evidence type="ECO:0000313" key="3">
    <source>
        <dbReference type="Proteomes" id="UP001055247"/>
    </source>
</evidence>
<keyword evidence="1" id="KW-0472">Membrane</keyword>
<evidence type="ECO:0000256" key="1">
    <source>
        <dbReference type="SAM" id="Phobius"/>
    </source>
</evidence>
<proteinExistence type="predicted"/>
<feature type="transmembrane region" description="Helical" evidence="1">
    <location>
        <begin position="74"/>
        <end position="95"/>
    </location>
</feature>
<organism evidence="2 3">
    <name type="scientific">Methylobacterium hispanicum</name>
    <dbReference type="NCBI Taxonomy" id="270350"/>
    <lineage>
        <taxon>Bacteria</taxon>
        <taxon>Pseudomonadati</taxon>
        <taxon>Pseudomonadota</taxon>
        <taxon>Alphaproteobacteria</taxon>
        <taxon>Hyphomicrobiales</taxon>
        <taxon>Methylobacteriaceae</taxon>
        <taxon>Methylobacterium</taxon>
    </lineage>
</organism>
<accession>A0AAV4ZRI7</accession>
<keyword evidence="3" id="KW-1185">Reference proteome</keyword>
<reference evidence="2" key="1">
    <citation type="journal article" date="2016" name="Front. Microbiol.">
        <title>Genome Sequence of the Piezophilic, Mesophilic Sulfate-Reducing Bacterium Desulfovibrio indicus J2T.</title>
        <authorList>
            <person name="Cao J."/>
            <person name="Maignien L."/>
            <person name="Shao Z."/>
            <person name="Alain K."/>
            <person name="Jebbar M."/>
        </authorList>
    </citation>
    <scope>NUCLEOTIDE SEQUENCE</scope>
    <source>
        <strain evidence="2">DSM 16372</strain>
    </source>
</reference>
<feature type="transmembrane region" description="Helical" evidence="1">
    <location>
        <begin position="135"/>
        <end position="156"/>
    </location>
</feature>
<keyword evidence="1" id="KW-0812">Transmembrane</keyword>
<feature type="transmembrane region" description="Helical" evidence="1">
    <location>
        <begin position="168"/>
        <end position="192"/>
    </location>
</feature>
<protein>
    <submittedName>
        <fullName evidence="2">Uncharacterized protein</fullName>
    </submittedName>
</protein>
<sequence length="210" mass="21526">MSSTYPAQPLAASVGRLARVAAGKSEPVLDDAGLLDLTRSAIGIPMLWALMLGAFGYGCMGGPLLAAVVNTTAATLFVMVVQSLTIPLVLLPARLSRVEGRREARGIAEAVLVLSAGGGIVAANAAFAYSFSREALLSIGAVAVVYGFGVSLSRLAGLRPQDPVLPQLARLTTPFLPGPIWLAATFVVLSVADAFRLEAGLAALSRALLG</sequence>
<keyword evidence="1" id="KW-1133">Transmembrane helix</keyword>
<dbReference type="RefSeq" id="WP_238231030.1">
    <property type="nucleotide sequence ID" value="NZ_BPQO01000022.1"/>
</dbReference>
<comment type="caution">
    <text evidence="2">The sequence shown here is derived from an EMBL/GenBank/DDBJ whole genome shotgun (WGS) entry which is preliminary data.</text>
</comment>